<evidence type="ECO:0000256" key="2">
    <source>
        <dbReference type="ARBA" id="ARBA00022793"/>
    </source>
</evidence>
<accession>A0A0F9KCG9</accession>
<keyword evidence="2" id="KW-0210">Decarboxylase</keyword>
<dbReference type="GO" id="GO:0008295">
    <property type="term" value="P:spermidine biosynthetic process"/>
    <property type="evidence" value="ECO:0007669"/>
    <property type="project" value="InterPro"/>
</dbReference>
<dbReference type="InterPro" id="IPR016067">
    <property type="entry name" value="S-AdoMet_deCO2ase_core"/>
</dbReference>
<organism evidence="9">
    <name type="scientific">marine sediment metagenome</name>
    <dbReference type="NCBI Taxonomy" id="412755"/>
    <lineage>
        <taxon>unclassified sequences</taxon>
        <taxon>metagenomes</taxon>
        <taxon>ecological metagenomes</taxon>
    </lineage>
</organism>
<evidence type="ECO:0000256" key="5">
    <source>
        <dbReference type="ARBA" id="ARBA00023145"/>
    </source>
</evidence>
<sequence length="123" mass="14397">MANYGKELLLDIHHCDPSTFTRKSIRGYLKELCNLINMKRESLHWWDDYGVPPEERETEPHLVGTTAVQFIKTSNIVIHTLELLSKVYINVFSCKDFNRTDVIKFSTNWFKGKAVHVVVIERM</sequence>
<keyword evidence="4" id="KW-0620">Polyamine biosynthesis</keyword>
<comment type="cofactor">
    <cofactor evidence="1">
        <name>pyruvate</name>
        <dbReference type="ChEBI" id="CHEBI:15361"/>
    </cofactor>
</comment>
<evidence type="ECO:0000256" key="7">
    <source>
        <dbReference type="ARBA" id="ARBA00023270"/>
    </source>
</evidence>
<name>A0A0F9KCG9_9ZZZZ</name>
<evidence type="ECO:0000256" key="6">
    <source>
        <dbReference type="ARBA" id="ARBA00023239"/>
    </source>
</evidence>
<dbReference type="Gene3D" id="3.60.90.10">
    <property type="entry name" value="S-adenosylmethionine decarboxylase"/>
    <property type="match status" value="1"/>
</dbReference>
<gene>
    <name evidence="9" type="ORF">LCGC14_1720420</name>
</gene>
<evidence type="ECO:0008006" key="10">
    <source>
        <dbReference type="Google" id="ProtNLM"/>
    </source>
</evidence>
<dbReference type="EMBL" id="LAZR01015473">
    <property type="protein sequence ID" value="KKM12063.1"/>
    <property type="molecule type" value="Genomic_DNA"/>
</dbReference>
<dbReference type="AlphaFoldDB" id="A0A0F9KCG9"/>
<dbReference type="GO" id="GO:0004014">
    <property type="term" value="F:adenosylmethionine decarboxylase activity"/>
    <property type="evidence" value="ECO:0007669"/>
    <property type="project" value="InterPro"/>
</dbReference>
<evidence type="ECO:0000256" key="1">
    <source>
        <dbReference type="ARBA" id="ARBA00001928"/>
    </source>
</evidence>
<protein>
    <recommendedName>
        <fullName evidence="10">S-adenosylmethionine decarboxylase proenzyme</fullName>
    </recommendedName>
</protein>
<evidence type="ECO:0000313" key="9">
    <source>
        <dbReference type="EMBL" id="KKM12063.1"/>
    </source>
</evidence>
<proteinExistence type="predicted"/>
<reference evidence="9" key="1">
    <citation type="journal article" date="2015" name="Nature">
        <title>Complex archaea that bridge the gap between prokaryotes and eukaryotes.</title>
        <authorList>
            <person name="Spang A."/>
            <person name="Saw J.H."/>
            <person name="Jorgensen S.L."/>
            <person name="Zaremba-Niedzwiedzka K."/>
            <person name="Martijn J."/>
            <person name="Lind A.E."/>
            <person name="van Eijk R."/>
            <person name="Schleper C."/>
            <person name="Guy L."/>
            <person name="Ettema T.J."/>
        </authorList>
    </citation>
    <scope>NUCLEOTIDE SEQUENCE</scope>
</reference>
<dbReference type="SUPFAM" id="SSF56276">
    <property type="entry name" value="S-adenosylmethionine decarboxylase"/>
    <property type="match status" value="1"/>
</dbReference>
<evidence type="ECO:0000256" key="4">
    <source>
        <dbReference type="ARBA" id="ARBA00023115"/>
    </source>
</evidence>
<keyword evidence="8" id="KW-0670">Pyruvate</keyword>
<evidence type="ECO:0000256" key="3">
    <source>
        <dbReference type="ARBA" id="ARBA00022813"/>
    </source>
</evidence>
<keyword evidence="6" id="KW-0456">Lyase</keyword>
<dbReference type="Pfam" id="PF02675">
    <property type="entry name" value="AdoMet_dc"/>
    <property type="match status" value="1"/>
</dbReference>
<keyword evidence="5" id="KW-0865">Zymogen</keyword>
<evidence type="ECO:0000256" key="8">
    <source>
        <dbReference type="ARBA" id="ARBA00023317"/>
    </source>
</evidence>
<keyword evidence="3" id="KW-0068">Autocatalytic cleavage</keyword>
<comment type="caution">
    <text evidence="9">The sequence shown here is derived from an EMBL/GenBank/DDBJ whole genome shotgun (WGS) entry which is preliminary data.</text>
</comment>
<keyword evidence="7" id="KW-0704">Schiff base</keyword>
<dbReference type="InterPro" id="IPR003826">
    <property type="entry name" value="AdoMetDC_fam_prok"/>
</dbReference>